<dbReference type="RefSeq" id="WP_034789459.1">
    <property type="nucleotide sequence ID" value="NZ_JMPJ01000037.1"/>
</dbReference>
<name>A0A085GIL5_EWIA3</name>
<protein>
    <submittedName>
        <fullName evidence="2">ImpF family protein</fullName>
    </submittedName>
</protein>
<accession>A0A085GIL5</accession>
<dbReference type="Proteomes" id="UP000028640">
    <property type="component" value="Unassembled WGS sequence"/>
</dbReference>
<dbReference type="eggNOG" id="COG3518">
    <property type="taxonomic scope" value="Bacteria"/>
</dbReference>
<dbReference type="AlphaFoldDB" id="A0A085GIL5"/>
<dbReference type="PANTHER" id="PTHR38595:SF1">
    <property type="entry name" value="TYPE VI SECRETION SYSTEM COMPONENT TSSE1"/>
    <property type="match status" value="1"/>
</dbReference>
<dbReference type="Pfam" id="PF04965">
    <property type="entry name" value="GPW_gp25"/>
    <property type="match status" value="1"/>
</dbReference>
<dbReference type="GeneID" id="78379530"/>
<evidence type="ECO:0000313" key="3">
    <source>
        <dbReference type="Proteomes" id="UP000028640"/>
    </source>
</evidence>
<organism evidence="2 3">
    <name type="scientific">Ewingella americana (strain ATCC 33852 / DSM 4580 / CCUG 14506 / JCM 5911 / LMG 7869 / NCTC 12157 / CDC 1468-78)</name>
    <dbReference type="NCBI Taxonomy" id="910964"/>
    <lineage>
        <taxon>Bacteria</taxon>
        <taxon>Pseudomonadati</taxon>
        <taxon>Pseudomonadota</taxon>
        <taxon>Gammaproteobacteria</taxon>
        <taxon>Enterobacterales</taxon>
        <taxon>Yersiniaceae</taxon>
        <taxon>Ewingella</taxon>
    </lineage>
</organism>
<feature type="domain" description="IraD/Gp25-like" evidence="1">
    <location>
        <begin position="37"/>
        <end position="136"/>
    </location>
</feature>
<dbReference type="InterPro" id="IPR007048">
    <property type="entry name" value="IraD/Gp25-like"/>
</dbReference>
<dbReference type="SUPFAM" id="SSF160719">
    <property type="entry name" value="gpW/gp25-like"/>
    <property type="match status" value="1"/>
</dbReference>
<reference evidence="2 3" key="1">
    <citation type="submission" date="2014-05" db="EMBL/GenBank/DDBJ databases">
        <title>ATOL: Assembling a taxonomically balanced genome-scale reconstruction of the evolutionary history of the Enterobacteriaceae.</title>
        <authorList>
            <person name="Plunkett G.III."/>
            <person name="Neeno-Eckwall E.C."/>
            <person name="Glasner J.D."/>
            <person name="Perna N.T."/>
        </authorList>
    </citation>
    <scope>NUCLEOTIDE SEQUENCE [LARGE SCALE GENOMIC DNA]</scope>
    <source>
        <strain evidence="2 3">ATCC 33852</strain>
    </source>
</reference>
<evidence type="ECO:0000313" key="2">
    <source>
        <dbReference type="EMBL" id="KFC83560.1"/>
    </source>
</evidence>
<dbReference type="EMBL" id="JMPJ01000037">
    <property type="protein sequence ID" value="KFC83560.1"/>
    <property type="molecule type" value="Genomic_DNA"/>
</dbReference>
<evidence type="ECO:0000259" key="1">
    <source>
        <dbReference type="Pfam" id="PF04965"/>
    </source>
</evidence>
<comment type="caution">
    <text evidence="2">The sequence shown here is derived from an EMBL/GenBank/DDBJ whole genome shotgun (WGS) entry which is preliminary data.</text>
</comment>
<dbReference type="OrthoDB" id="119583at2"/>
<dbReference type="InterPro" id="IPR053176">
    <property type="entry name" value="T6SS_TssE1-like"/>
</dbReference>
<keyword evidence="3" id="KW-1185">Reference proteome</keyword>
<proteinExistence type="predicted"/>
<dbReference type="STRING" id="910964.GEAM_1188"/>
<dbReference type="PANTHER" id="PTHR38595">
    <property type="entry name" value="CYTOPLASMIC PROTEIN-RELATED"/>
    <property type="match status" value="1"/>
</dbReference>
<gene>
    <name evidence="2" type="ORF">GEAM_1188</name>
</gene>
<sequence length="159" mass="18346">MEKKIQFLPTLFERLLDDEPKKSSEPHDKFFYDSRMMRKLVQLNIGEILNNANIDSQLDAQNHKWVAKSVLNYGIAPLVGSYSTPHGWASIERVIRESIIRFEPRIIAESLLVTQLHNARKGIVQFEIRGLIKWNPHPIDLCVEGAYDVETAHAELRAR</sequence>